<dbReference type="eggNOG" id="KOG4566">
    <property type="taxonomic scope" value="Eukaryota"/>
</dbReference>
<dbReference type="SMART" id="SM00969">
    <property type="entry name" value="SOCS_box"/>
    <property type="match status" value="1"/>
</dbReference>
<sequence>MLPSPTVNRAHWDKSTVVGPVLDTLRQSGFYWRGITKEQADIILRSCDMGAFIIRDSSSPNFLFTLSVRTVFGVTNIRIAMDRGRFSLESIDNENSEGPSFKCVVHLIYYYVKNSRHSERHLEDNYLRREPTKYKLYLGRPIYGAVSSLQHLCRRSINKQMRPNGVYALPIPAKLKIYISNYQYPI</sequence>
<dbReference type="AlphaFoldDB" id="A7RUJ8"/>
<feature type="domain" description="SH2" evidence="6">
    <location>
        <begin position="30"/>
        <end position="142"/>
    </location>
</feature>
<organism evidence="8 9">
    <name type="scientific">Nematostella vectensis</name>
    <name type="common">Starlet sea anemone</name>
    <dbReference type="NCBI Taxonomy" id="45351"/>
    <lineage>
        <taxon>Eukaryota</taxon>
        <taxon>Metazoa</taxon>
        <taxon>Cnidaria</taxon>
        <taxon>Anthozoa</taxon>
        <taxon>Hexacorallia</taxon>
        <taxon>Actiniaria</taxon>
        <taxon>Edwardsiidae</taxon>
        <taxon>Nematostella</taxon>
    </lineage>
</organism>
<dbReference type="EMBL" id="DS469540">
    <property type="protein sequence ID" value="EDO44866.1"/>
    <property type="molecule type" value="Genomic_DNA"/>
</dbReference>
<reference evidence="8 9" key="1">
    <citation type="journal article" date="2007" name="Science">
        <title>Sea anemone genome reveals ancestral eumetazoan gene repertoire and genomic organization.</title>
        <authorList>
            <person name="Putnam N.H."/>
            <person name="Srivastava M."/>
            <person name="Hellsten U."/>
            <person name="Dirks B."/>
            <person name="Chapman J."/>
            <person name="Salamov A."/>
            <person name="Terry A."/>
            <person name="Shapiro H."/>
            <person name="Lindquist E."/>
            <person name="Kapitonov V.V."/>
            <person name="Jurka J."/>
            <person name="Genikhovich G."/>
            <person name="Grigoriev I.V."/>
            <person name="Lucas S.M."/>
            <person name="Steele R.E."/>
            <person name="Finnerty J.R."/>
            <person name="Technau U."/>
            <person name="Martindale M.Q."/>
            <person name="Rokhsar D.S."/>
        </authorList>
    </citation>
    <scope>NUCLEOTIDE SEQUENCE [LARGE SCALE GENOMIC DNA]</scope>
    <source>
        <strain evidence="9">CH2 X CH6</strain>
    </source>
</reference>
<dbReference type="PhylomeDB" id="A7RUJ8"/>
<dbReference type="PANTHER" id="PTHR10155">
    <property type="entry name" value="PHOSPHATIDYLINOSITOL 3-KINASE REGULATORY SUBUNIT"/>
    <property type="match status" value="1"/>
</dbReference>
<evidence type="ECO:0000256" key="1">
    <source>
        <dbReference type="ARBA" id="ARBA00022604"/>
    </source>
</evidence>
<dbReference type="OrthoDB" id="10063348at2759"/>
<keyword evidence="4 5" id="KW-0727">SH2 domain</keyword>
<dbReference type="HOGENOM" id="CLU_079452_4_3_1"/>
<dbReference type="InterPro" id="IPR001496">
    <property type="entry name" value="SOCS_box"/>
</dbReference>
<dbReference type="Gene3D" id="3.30.505.10">
    <property type="entry name" value="SH2 domain"/>
    <property type="match status" value="1"/>
</dbReference>
<dbReference type="STRING" id="45351.A7RUJ8"/>
<keyword evidence="1" id="KW-0341">Growth regulation</keyword>
<evidence type="ECO:0000259" key="6">
    <source>
        <dbReference type="PROSITE" id="PS50001"/>
    </source>
</evidence>
<dbReference type="PROSITE" id="PS50001">
    <property type="entry name" value="SH2"/>
    <property type="match status" value="1"/>
</dbReference>
<protein>
    <recommendedName>
        <fullName evidence="10">Suppressor of cytokine signaling 2</fullName>
    </recommendedName>
</protein>
<dbReference type="PROSITE" id="PS50225">
    <property type="entry name" value="SOCS"/>
    <property type="match status" value="1"/>
</dbReference>
<dbReference type="GO" id="GO:0046426">
    <property type="term" value="P:negative regulation of receptor signaling pathway via JAK-STAT"/>
    <property type="evidence" value="ECO:0000318"/>
    <property type="project" value="GO_Central"/>
</dbReference>
<dbReference type="OMA" id="LRKTGWY"/>
<dbReference type="GO" id="GO:0005126">
    <property type="term" value="F:cytokine receptor binding"/>
    <property type="evidence" value="ECO:0000318"/>
    <property type="project" value="GO_Central"/>
</dbReference>
<dbReference type="InterPro" id="IPR036860">
    <property type="entry name" value="SH2_dom_sf"/>
</dbReference>
<evidence type="ECO:0000313" key="9">
    <source>
        <dbReference type="Proteomes" id="UP000001593"/>
    </source>
</evidence>
<dbReference type="FunCoup" id="A7RUJ8">
    <property type="interactions" value="317"/>
</dbReference>
<dbReference type="SUPFAM" id="SSF158235">
    <property type="entry name" value="SOCS box-like"/>
    <property type="match status" value="1"/>
</dbReference>
<evidence type="ECO:0008006" key="10">
    <source>
        <dbReference type="Google" id="ProtNLM"/>
    </source>
</evidence>
<dbReference type="InParanoid" id="A7RUJ8"/>
<dbReference type="Pfam" id="PF07525">
    <property type="entry name" value="SOCS_box"/>
    <property type="match status" value="1"/>
</dbReference>
<evidence type="ECO:0000256" key="3">
    <source>
        <dbReference type="ARBA" id="ARBA00022786"/>
    </source>
</evidence>
<proteinExistence type="predicted"/>
<dbReference type="GO" id="GO:0035556">
    <property type="term" value="P:intracellular signal transduction"/>
    <property type="evidence" value="ECO:0007669"/>
    <property type="project" value="InterPro"/>
</dbReference>
<keyword evidence="2" id="KW-0734">Signal transduction inhibitor</keyword>
<dbReference type="SMART" id="SM00252">
    <property type="entry name" value="SH2"/>
    <property type="match status" value="1"/>
</dbReference>
<name>A7RUJ8_NEMVE</name>
<feature type="domain" description="SOCS box" evidence="7">
    <location>
        <begin position="137"/>
        <end position="185"/>
    </location>
</feature>
<accession>A7RUJ8</accession>
<gene>
    <name evidence="8" type="ORF">NEMVEDRAFT_v1g93849</name>
</gene>
<evidence type="ECO:0000256" key="5">
    <source>
        <dbReference type="PROSITE-ProRule" id="PRU00191"/>
    </source>
</evidence>
<dbReference type="GO" id="GO:0019221">
    <property type="term" value="P:cytokine-mediated signaling pathway"/>
    <property type="evidence" value="ECO:0000318"/>
    <property type="project" value="GO_Central"/>
</dbReference>
<evidence type="ECO:0000259" key="7">
    <source>
        <dbReference type="PROSITE" id="PS50225"/>
    </source>
</evidence>
<dbReference type="SMART" id="SM00253">
    <property type="entry name" value="SOCS"/>
    <property type="match status" value="1"/>
</dbReference>
<evidence type="ECO:0000256" key="2">
    <source>
        <dbReference type="ARBA" id="ARBA00022700"/>
    </source>
</evidence>
<dbReference type="PANTHER" id="PTHR10155:SF16">
    <property type="entry name" value="SUPPRESSOR OF CYTOKINE SIGNALING 2"/>
    <property type="match status" value="1"/>
</dbReference>
<dbReference type="Pfam" id="PF00017">
    <property type="entry name" value="SH2"/>
    <property type="match status" value="1"/>
</dbReference>
<dbReference type="SUPFAM" id="SSF55550">
    <property type="entry name" value="SH2 domain"/>
    <property type="match status" value="1"/>
</dbReference>
<dbReference type="Proteomes" id="UP000001593">
    <property type="component" value="Unassembled WGS sequence"/>
</dbReference>
<dbReference type="Gene3D" id="1.10.750.20">
    <property type="entry name" value="SOCS box"/>
    <property type="match status" value="1"/>
</dbReference>
<keyword evidence="3" id="KW-0833">Ubl conjugation pathway</keyword>
<keyword evidence="9" id="KW-1185">Reference proteome</keyword>
<dbReference type="InterPro" id="IPR036036">
    <property type="entry name" value="SOCS_box-like_dom_sf"/>
</dbReference>
<evidence type="ECO:0000313" key="8">
    <source>
        <dbReference type="EMBL" id="EDO44866.1"/>
    </source>
</evidence>
<evidence type="ECO:0000256" key="4">
    <source>
        <dbReference type="ARBA" id="ARBA00022999"/>
    </source>
</evidence>
<dbReference type="KEGG" id="nve:5516884"/>
<dbReference type="InterPro" id="IPR000980">
    <property type="entry name" value="SH2"/>
</dbReference>